<comment type="caution">
    <text evidence="10">The sequence shown here is derived from an EMBL/GenBank/DDBJ whole genome shotgun (WGS) entry which is preliminary data.</text>
</comment>
<dbReference type="Pfam" id="PF00069">
    <property type="entry name" value="Pkinase"/>
    <property type="match status" value="1"/>
</dbReference>
<evidence type="ECO:0000259" key="9">
    <source>
        <dbReference type="PROSITE" id="PS51285"/>
    </source>
</evidence>
<evidence type="ECO:0000256" key="5">
    <source>
        <dbReference type="ARBA" id="ARBA00022840"/>
    </source>
</evidence>
<keyword evidence="1" id="KW-0723">Serine/threonine-protein kinase</keyword>
<keyword evidence="4 10" id="KW-0418">Kinase</keyword>
<dbReference type="CDD" id="cd11651">
    <property type="entry name" value="YPK1_N_like"/>
    <property type="match status" value="1"/>
</dbReference>
<keyword evidence="6" id="KW-0040">ANK repeat</keyword>
<sequence>MSWKLSKKLKARLDLAANQSTSAPNPAASTPSLLISTLKFPGILTVTLHEAAGLSAGDDHYRELFGGYERNLGTPDRPSYHQQYYLPYAVLDYERSQVSIPSILGTTESPQWRVEHGAAVKFDVSRAAAELTVYLYLRNPKAARGSSQDVSLGVVRLNPFDGATGSGPQWLELQDGTGRIRISLEYTHVENPTFEPDGVEFARLSITAKNVVMVRKKDTQRRYARKTVPAAELVSVSEGARRRRRINHPFIAPLAFTFESPKGLQLYTPFISGGHLFYHQRSQRFDVDRARFYTAEVVCALECLHDLDIVGWLKPGNVLLDSLGHVVLCSSGLFRSQKIRRTPEYPAPEVLLEGIVGSQSCAADWWTLGIFLYEMLTGLPPFYDDASPNIRDKIHSQPIEFPGSPALPPSATDILSKLLDRSPEKRLGAGGAEQVKGHAFFEGIDWQKVLRRGYEPTYKPGYFVGIFEPHGVDPLAEEPQEQFATVGFSYTGEQPESRCGTVSATADNLWWAVEHGDLDLVKTFLPKTTNDRVTATRCLGLAVDLQNIALVNALLENGARCDFEDSDRPPPRNRRDNGCVFNDESEPKEYMPPLVRAVVHGNLELVELLLKHGADVNVGYHSLEWDIGSETVGFSCGRVVQLAAELGHFQMVRLLLENGADIHLRQPVWEVKGHACAFVPRGVYQRVIAGLRHTTKGLVR</sequence>
<evidence type="ECO:0000313" key="11">
    <source>
        <dbReference type="Proteomes" id="UP001303473"/>
    </source>
</evidence>
<dbReference type="SMART" id="SM00248">
    <property type="entry name" value="ANK"/>
    <property type="match status" value="4"/>
</dbReference>
<dbReference type="InterPro" id="IPR002110">
    <property type="entry name" value="Ankyrin_rpt"/>
</dbReference>
<proteinExistence type="predicted"/>
<dbReference type="SUPFAM" id="SSF56112">
    <property type="entry name" value="Protein kinase-like (PK-like)"/>
    <property type="match status" value="1"/>
</dbReference>
<dbReference type="SUPFAM" id="SSF48403">
    <property type="entry name" value="Ankyrin repeat"/>
    <property type="match status" value="1"/>
</dbReference>
<dbReference type="Pfam" id="PF00023">
    <property type="entry name" value="Ank"/>
    <property type="match status" value="1"/>
</dbReference>
<dbReference type="PROSITE" id="PS50011">
    <property type="entry name" value="PROTEIN_KINASE_DOM"/>
    <property type="match status" value="1"/>
</dbReference>
<dbReference type="SMART" id="SM00220">
    <property type="entry name" value="S_TKc"/>
    <property type="match status" value="1"/>
</dbReference>
<evidence type="ECO:0000256" key="1">
    <source>
        <dbReference type="ARBA" id="ARBA00022527"/>
    </source>
</evidence>
<dbReference type="PANTHER" id="PTHR24351">
    <property type="entry name" value="RIBOSOMAL PROTEIN S6 KINASE"/>
    <property type="match status" value="1"/>
</dbReference>
<keyword evidence="3" id="KW-0547">Nucleotide-binding</keyword>
<dbReference type="InterPro" id="IPR000719">
    <property type="entry name" value="Prot_kinase_dom"/>
</dbReference>
<feature type="repeat" description="ANK" evidence="6">
    <location>
        <begin position="640"/>
        <end position="667"/>
    </location>
</feature>
<feature type="domain" description="Protein kinase" evidence="8">
    <location>
        <begin position="136"/>
        <end position="441"/>
    </location>
</feature>
<dbReference type="InterPro" id="IPR036770">
    <property type="entry name" value="Ankyrin_rpt-contain_sf"/>
</dbReference>
<evidence type="ECO:0000256" key="2">
    <source>
        <dbReference type="ARBA" id="ARBA00022679"/>
    </source>
</evidence>
<accession>A0AAN6S520</accession>
<evidence type="ECO:0000256" key="3">
    <source>
        <dbReference type="ARBA" id="ARBA00022741"/>
    </source>
</evidence>
<dbReference type="PROSITE" id="PS50297">
    <property type="entry name" value="ANK_REP_REGION"/>
    <property type="match status" value="2"/>
</dbReference>
<dbReference type="InterPro" id="IPR000961">
    <property type="entry name" value="AGC-kinase_C"/>
</dbReference>
<dbReference type="InterPro" id="IPR011009">
    <property type="entry name" value="Kinase-like_dom_sf"/>
</dbReference>
<dbReference type="GO" id="GO:0005524">
    <property type="term" value="F:ATP binding"/>
    <property type="evidence" value="ECO:0007669"/>
    <property type="project" value="UniProtKB-KW"/>
</dbReference>
<feature type="repeat" description="ANK" evidence="6">
    <location>
        <begin position="589"/>
        <end position="621"/>
    </location>
</feature>
<evidence type="ECO:0000313" key="10">
    <source>
        <dbReference type="EMBL" id="KAK3941417.1"/>
    </source>
</evidence>
<protein>
    <submittedName>
        <fullName evidence="10">Protein kinase</fullName>
    </submittedName>
</protein>
<dbReference type="Gene3D" id="1.10.510.10">
    <property type="entry name" value="Transferase(Phosphotransferase) domain 1"/>
    <property type="match status" value="1"/>
</dbReference>
<organism evidence="10 11">
    <name type="scientific">Diplogelasinospora grovesii</name>
    <dbReference type="NCBI Taxonomy" id="303347"/>
    <lineage>
        <taxon>Eukaryota</taxon>
        <taxon>Fungi</taxon>
        <taxon>Dikarya</taxon>
        <taxon>Ascomycota</taxon>
        <taxon>Pezizomycotina</taxon>
        <taxon>Sordariomycetes</taxon>
        <taxon>Sordariomycetidae</taxon>
        <taxon>Sordariales</taxon>
        <taxon>Diplogelasinosporaceae</taxon>
        <taxon>Diplogelasinospora</taxon>
    </lineage>
</organism>
<keyword evidence="5" id="KW-0067">ATP-binding</keyword>
<evidence type="ECO:0000259" key="8">
    <source>
        <dbReference type="PROSITE" id="PS50011"/>
    </source>
</evidence>
<gene>
    <name evidence="10" type="ORF">QBC46DRAFT_286186</name>
</gene>
<dbReference type="GO" id="GO:0004674">
    <property type="term" value="F:protein serine/threonine kinase activity"/>
    <property type="evidence" value="ECO:0007669"/>
    <property type="project" value="UniProtKB-KW"/>
</dbReference>
<dbReference type="Proteomes" id="UP001303473">
    <property type="component" value="Unassembled WGS sequence"/>
</dbReference>
<dbReference type="AlphaFoldDB" id="A0AAN6S520"/>
<dbReference type="EMBL" id="MU853783">
    <property type="protein sequence ID" value="KAK3941417.1"/>
    <property type="molecule type" value="Genomic_DNA"/>
</dbReference>
<feature type="region of interest" description="Disordered" evidence="7">
    <location>
        <begin position="562"/>
        <end position="585"/>
    </location>
</feature>
<evidence type="ECO:0000256" key="7">
    <source>
        <dbReference type="SAM" id="MobiDB-lite"/>
    </source>
</evidence>
<dbReference type="PROSITE" id="PS50088">
    <property type="entry name" value="ANK_REPEAT"/>
    <property type="match status" value="2"/>
</dbReference>
<reference evidence="11" key="1">
    <citation type="journal article" date="2023" name="Mol. Phylogenet. Evol.">
        <title>Genome-scale phylogeny and comparative genomics of the fungal order Sordariales.</title>
        <authorList>
            <person name="Hensen N."/>
            <person name="Bonometti L."/>
            <person name="Westerberg I."/>
            <person name="Brannstrom I.O."/>
            <person name="Guillou S."/>
            <person name="Cros-Aarteil S."/>
            <person name="Calhoun S."/>
            <person name="Haridas S."/>
            <person name="Kuo A."/>
            <person name="Mondo S."/>
            <person name="Pangilinan J."/>
            <person name="Riley R."/>
            <person name="LaButti K."/>
            <person name="Andreopoulos B."/>
            <person name="Lipzen A."/>
            <person name="Chen C."/>
            <person name="Yan M."/>
            <person name="Daum C."/>
            <person name="Ng V."/>
            <person name="Clum A."/>
            <person name="Steindorff A."/>
            <person name="Ohm R.A."/>
            <person name="Martin F."/>
            <person name="Silar P."/>
            <person name="Natvig D.O."/>
            <person name="Lalanne C."/>
            <person name="Gautier V."/>
            <person name="Ament-Velasquez S.L."/>
            <person name="Kruys A."/>
            <person name="Hutchinson M.I."/>
            <person name="Powell A.J."/>
            <person name="Barry K."/>
            <person name="Miller A.N."/>
            <person name="Grigoriev I.V."/>
            <person name="Debuchy R."/>
            <person name="Gladieux P."/>
            <person name="Hiltunen Thoren M."/>
            <person name="Johannesson H."/>
        </authorList>
    </citation>
    <scope>NUCLEOTIDE SEQUENCE [LARGE SCALE GENOMIC DNA]</scope>
    <source>
        <strain evidence="11">CBS 340.73</strain>
    </source>
</reference>
<dbReference type="Pfam" id="PF12796">
    <property type="entry name" value="Ank_2"/>
    <property type="match status" value="1"/>
</dbReference>
<dbReference type="Gene3D" id="1.25.40.20">
    <property type="entry name" value="Ankyrin repeat-containing domain"/>
    <property type="match status" value="1"/>
</dbReference>
<feature type="domain" description="AGC-kinase C-terminal" evidence="9">
    <location>
        <begin position="442"/>
        <end position="500"/>
    </location>
</feature>
<dbReference type="PROSITE" id="PS51285">
    <property type="entry name" value="AGC_KINASE_CTER"/>
    <property type="match status" value="1"/>
</dbReference>
<keyword evidence="2" id="KW-0808">Transferase</keyword>
<evidence type="ECO:0000256" key="6">
    <source>
        <dbReference type="PROSITE-ProRule" id="PRU00023"/>
    </source>
</evidence>
<dbReference type="Gene3D" id="3.30.200.20">
    <property type="entry name" value="Phosphorylase Kinase, domain 1"/>
    <property type="match status" value="1"/>
</dbReference>
<feature type="compositionally biased region" description="Basic and acidic residues" evidence="7">
    <location>
        <begin position="562"/>
        <end position="577"/>
    </location>
</feature>
<keyword evidence="11" id="KW-1185">Reference proteome</keyword>
<name>A0AAN6S520_9PEZI</name>
<evidence type="ECO:0000256" key="4">
    <source>
        <dbReference type="ARBA" id="ARBA00022777"/>
    </source>
</evidence>